<feature type="transmembrane region" description="Helical" evidence="1">
    <location>
        <begin position="129"/>
        <end position="150"/>
    </location>
</feature>
<accession>A0ABS5AJC6</accession>
<sequence length="295" mass="29075">MIDMTGLAIALAALGAIAYAAAARYQHTAVHGSGDGDKLRLRTLWLLVRDPRWLLGLGLLAAGTVLHAAAVAIGPLIVVQPVGVLALVLAAVLDTRQTGRRQGLVPVLTATLGMGAFVAFAAGHATATAAPAGAVTDVLLLGGGAVLALVAAGSVTSGNTRCLTLGAGGGVAYGLVSVLVRLTAQHVRAGAGVPVPAVLGIAVALLLGGWCVQQAYASGRPHHVLACLTVLDPLVAVALGVGVLGEAAGTPPWLAVAELTCAAIALAGVTLLALQRPAPSPQTAPAARVLVENGT</sequence>
<reference evidence="2 3" key="1">
    <citation type="submission" date="2021-03" db="EMBL/GenBank/DDBJ databases">
        <title>Sequencing the genomes of 1000 actinobacteria strains.</title>
        <authorList>
            <person name="Klenk H.-P."/>
        </authorList>
    </citation>
    <scope>NUCLEOTIDE SEQUENCE [LARGE SCALE GENOMIC DNA]</scope>
    <source>
        <strain evidence="2 3">DSM 44580</strain>
    </source>
</reference>
<keyword evidence="1" id="KW-1133">Transmembrane helix</keyword>
<evidence type="ECO:0008006" key="4">
    <source>
        <dbReference type="Google" id="ProtNLM"/>
    </source>
</evidence>
<evidence type="ECO:0000256" key="1">
    <source>
        <dbReference type="SAM" id="Phobius"/>
    </source>
</evidence>
<organism evidence="2 3">
    <name type="scientific">Crossiella equi</name>
    <dbReference type="NCBI Taxonomy" id="130796"/>
    <lineage>
        <taxon>Bacteria</taxon>
        <taxon>Bacillati</taxon>
        <taxon>Actinomycetota</taxon>
        <taxon>Actinomycetes</taxon>
        <taxon>Pseudonocardiales</taxon>
        <taxon>Pseudonocardiaceae</taxon>
        <taxon>Crossiella</taxon>
    </lineage>
</organism>
<keyword evidence="3" id="KW-1185">Reference proteome</keyword>
<keyword evidence="1" id="KW-0812">Transmembrane</keyword>
<feature type="transmembrane region" description="Helical" evidence="1">
    <location>
        <begin position="190"/>
        <end position="212"/>
    </location>
</feature>
<comment type="caution">
    <text evidence="2">The sequence shown here is derived from an EMBL/GenBank/DDBJ whole genome shotgun (WGS) entry which is preliminary data.</text>
</comment>
<dbReference type="PANTHER" id="PTHR40761:SF1">
    <property type="entry name" value="CONSERVED INTEGRAL MEMBRANE ALANINE VALINE AND LEUCINE RICH PROTEIN-RELATED"/>
    <property type="match status" value="1"/>
</dbReference>
<dbReference type="Proteomes" id="UP001519363">
    <property type="component" value="Unassembled WGS sequence"/>
</dbReference>
<gene>
    <name evidence="2" type="ORF">JOF53_005550</name>
</gene>
<protein>
    <recommendedName>
        <fullName evidence="4">Magnesium transporter NIPA</fullName>
    </recommendedName>
</protein>
<feature type="transmembrane region" description="Helical" evidence="1">
    <location>
        <begin position="224"/>
        <end position="245"/>
    </location>
</feature>
<name>A0ABS5AJC6_9PSEU</name>
<feature type="transmembrane region" description="Helical" evidence="1">
    <location>
        <begin position="59"/>
        <end position="92"/>
    </location>
</feature>
<proteinExistence type="predicted"/>
<keyword evidence="1" id="KW-0472">Membrane</keyword>
<feature type="transmembrane region" description="Helical" evidence="1">
    <location>
        <begin position="162"/>
        <end position="184"/>
    </location>
</feature>
<dbReference type="RefSeq" id="WP_245372876.1">
    <property type="nucleotide sequence ID" value="NZ_JAGIOO010000001.1"/>
</dbReference>
<feature type="transmembrane region" description="Helical" evidence="1">
    <location>
        <begin position="104"/>
        <end position="123"/>
    </location>
</feature>
<evidence type="ECO:0000313" key="2">
    <source>
        <dbReference type="EMBL" id="MBP2476678.1"/>
    </source>
</evidence>
<dbReference type="EMBL" id="JAGIOO010000001">
    <property type="protein sequence ID" value="MBP2476678.1"/>
    <property type="molecule type" value="Genomic_DNA"/>
</dbReference>
<dbReference type="PANTHER" id="PTHR40761">
    <property type="entry name" value="CONSERVED INTEGRAL MEMBRANE ALANINE VALINE AND LEUCINE RICH PROTEIN-RELATED"/>
    <property type="match status" value="1"/>
</dbReference>
<feature type="transmembrane region" description="Helical" evidence="1">
    <location>
        <begin position="251"/>
        <end position="274"/>
    </location>
</feature>
<evidence type="ECO:0000313" key="3">
    <source>
        <dbReference type="Proteomes" id="UP001519363"/>
    </source>
</evidence>